<proteinExistence type="predicted"/>
<keyword evidence="2" id="KW-1185">Reference proteome</keyword>
<organism evidence="1 2">
    <name type="scientific">Nostoc sphaeroides CCNUC1</name>
    <dbReference type="NCBI Taxonomy" id="2653204"/>
    <lineage>
        <taxon>Bacteria</taxon>
        <taxon>Bacillati</taxon>
        <taxon>Cyanobacteriota</taxon>
        <taxon>Cyanophyceae</taxon>
        <taxon>Nostocales</taxon>
        <taxon>Nostocaceae</taxon>
        <taxon>Nostoc</taxon>
    </lineage>
</organism>
<reference evidence="1 2" key="1">
    <citation type="submission" date="2019-10" db="EMBL/GenBank/DDBJ databases">
        <title>Genomic and transcriptomic insights into the perfect genentic adaptation of a filamentous nitrogen-fixing cyanobacterium to rice fields.</title>
        <authorList>
            <person name="Chen Z."/>
        </authorList>
    </citation>
    <scope>NUCLEOTIDE SEQUENCE [LARGE SCALE GENOMIC DNA]</scope>
    <source>
        <strain evidence="1">CCNUC1</strain>
    </source>
</reference>
<dbReference type="EMBL" id="CP045226">
    <property type="protein sequence ID" value="QFS46188.1"/>
    <property type="molecule type" value="Genomic_DNA"/>
</dbReference>
<dbReference type="AlphaFoldDB" id="A0A5P8W0F3"/>
<name>A0A5P8W0F3_9NOSO</name>
<dbReference type="KEGG" id="nsh:GXM_03668"/>
<dbReference type="Proteomes" id="UP000326678">
    <property type="component" value="Chromosome Gxm1"/>
</dbReference>
<evidence type="ECO:0000313" key="2">
    <source>
        <dbReference type="Proteomes" id="UP000326678"/>
    </source>
</evidence>
<evidence type="ECO:0000313" key="1">
    <source>
        <dbReference type="EMBL" id="QFS46188.1"/>
    </source>
</evidence>
<accession>A0A5P8W0F3</accession>
<sequence length="46" mass="5399">MLTNLHYAWKFRQEKKHKANNLHASLGGNCLTNCYLTPPNREELSR</sequence>
<gene>
    <name evidence="1" type="ORF">GXM_03668</name>
</gene>
<protein>
    <submittedName>
        <fullName evidence="1">Uncharacterized protein</fullName>
    </submittedName>
</protein>